<evidence type="ECO:0000259" key="5">
    <source>
        <dbReference type="Pfam" id="PF01416"/>
    </source>
</evidence>
<dbReference type="OrthoDB" id="10256309at2759"/>
<dbReference type="Gene3D" id="3.30.70.660">
    <property type="entry name" value="Pseudouridine synthase I, catalytic domain, C-terminal subdomain"/>
    <property type="match status" value="1"/>
</dbReference>
<evidence type="ECO:0000256" key="1">
    <source>
        <dbReference type="ARBA" id="ARBA00009375"/>
    </source>
</evidence>
<protein>
    <submittedName>
        <fullName evidence="6">Pseudouridine synthase</fullName>
    </submittedName>
</protein>
<feature type="domain" description="Pseudouridine synthase I TruA alpha/beta" evidence="5">
    <location>
        <begin position="205"/>
        <end position="310"/>
    </location>
</feature>
<evidence type="ECO:0000256" key="3">
    <source>
        <dbReference type="ARBA" id="ARBA00023235"/>
    </source>
</evidence>
<evidence type="ECO:0000256" key="4">
    <source>
        <dbReference type="PIRSR" id="PIRSR641708-2"/>
    </source>
</evidence>
<dbReference type="InterPro" id="IPR041708">
    <property type="entry name" value="PUS1/PUS2-like"/>
</dbReference>
<dbReference type="InterPro" id="IPR020095">
    <property type="entry name" value="PsdUridine_synth_TruA_C"/>
</dbReference>
<dbReference type="PANTHER" id="PTHR11142">
    <property type="entry name" value="PSEUDOURIDYLATE SYNTHASE"/>
    <property type="match status" value="1"/>
</dbReference>
<dbReference type="GO" id="GO:0003723">
    <property type="term" value="F:RNA binding"/>
    <property type="evidence" value="ECO:0007669"/>
    <property type="project" value="InterPro"/>
</dbReference>
<organism evidence="6">
    <name type="scientific">Rhizopus microsporus var. microsporus</name>
    <dbReference type="NCBI Taxonomy" id="86635"/>
    <lineage>
        <taxon>Eukaryota</taxon>
        <taxon>Fungi</taxon>
        <taxon>Fungi incertae sedis</taxon>
        <taxon>Mucoromycota</taxon>
        <taxon>Mucoromycotina</taxon>
        <taxon>Mucoromycetes</taxon>
        <taxon>Mucorales</taxon>
        <taxon>Mucorineae</taxon>
        <taxon>Rhizopodaceae</taxon>
        <taxon>Rhizopus</taxon>
    </lineage>
</organism>
<dbReference type="AlphaFoldDB" id="A0A1X0R5J0"/>
<dbReference type="InterPro" id="IPR020103">
    <property type="entry name" value="PsdUridine_synth_cat_dom_sf"/>
</dbReference>
<evidence type="ECO:0000313" key="6">
    <source>
        <dbReference type="EMBL" id="ORE07279.1"/>
    </source>
</evidence>
<dbReference type="InterPro" id="IPR001406">
    <property type="entry name" value="PsdUridine_synth_TruA"/>
</dbReference>
<dbReference type="InterPro" id="IPR020097">
    <property type="entry name" value="PsdUridine_synth_TruA_a/b_dom"/>
</dbReference>
<dbReference type="InterPro" id="IPR020094">
    <property type="entry name" value="TruA/RsuA/RluB/E/F_N"/>
</dbReference>
<proteinExistence type="inferred from homology"/>
<dbReference type="Gene3D" id="3.30.70.580">
    <property type="entry name" value="Pseudouridine synthase I, catalytic domain, N-terminal subdomain"/>
    <property type="match status" value="1"/>
</dbReference>
<keyword evidence="2" id="KW-0819">tRNA processing</keyword>
<dbReference type="SUPFAM" id="SSF55120">
    <property type="entry name" value="Pseudouridine synthase"/>
    <property type="match status" value="1"/>
</dbReference>
<keyword evidence="3" id="KW-0413">Isomerase</keyword>
<sequence>MPCTFYRSNRCLSTFSTIRSLLGNFLQSKNKQLPKVNLQDTTIRKPKKKVAVMVGFNGSKYYGMQFQDNVVSIERTLFEAFCKIDAISKQNSLHPSKIIPDPCFIEKANSVLPSDIRLWGYVETTKGFNAKNQCDSRIYEYLLPTYALREKQTNIVLKEQPGAPTDIMVRMGDNHGDERYVTMTNPSILSNYRVNQERLDKFSEAMSMFKGTHDFHNYTLSKVIGKRDTRRHIRNIEVREPKMIQGREWISVKLHGNSFILHQIRKMISMALLCVHVDAPISLIEESFGPQRWSIPKAPALGLLLEQPVFEYYNQKVTKEGIRDPIDIERYRPVIDKFKQDHIYSFIIHQEHQRNVFEKFLINSDVHMATEYGFLVQ</sequence>
<dbReference type="CDD" id="cd02568">
    <property type="entry name" value="PseudoU_synth_PUS1_PUS2"/>
    <property type="match status" value="1"/>
</dbReference>
<name>A0A1X0R5J0_RHIZD</name>
<dbReference type="PANTHER" id="PTHR11142:SF4">
    <property type="entry name" value="PSEUDOURIDYLATE SYNTHASE 1 HOMOLOG"/>
    <property type="match status" value="1"/>
</dbReference>
<dbReference type="Pfam" id="PF01416">
    <property type="entry name" value="PseudoU_synth_1"/>
    <property type="match status" value="1"/>
</dbReference>
<dbReference type="GO" id="GO:1990481">
    <property type="term" value="P:mRNA pseudouridine synthesis"/>
    <property type="evidence" value="ECO:0007669"/>
    <property type="project" value="TreeGrafter"/>
</dbReference>
<comment type="similarity">
    <text evidence="1">Belongs to the tRNA pseudouridine synthase TruA family.</text>
</comment>
<dbReference type="GO" id="GO:0031119">
    <property type="term" value="P:tRNA pseudouridine synthesis"/>
    <property type="evidence" value="ECO:0007669"/>
    <property type="project" value="InterPro"/>
</dbReference>
<dbReference type="GO" id="GO:0005634">
    <property type="term" value="C:nucleus"/>
    <property type="evidence" value="ECO:0007669"/>
    <property type="project" value="TreeGrafter"/>
</dbReference>
<dbReference type="GO" id="GO:0009982">
    <property type="term" value="F:pseudouridine synthase activity"/>
    <property type="evidence" value="ECO:0007669"/>
    <property type="project" value="InterPro"/>
</dbReference>
<dbReference type="Proteomes" id="UP000242414">
    <property type="component" value="Unassembled WGS sequence"/>
</dbReference>
<accession>A0A1X0R5J0</accession>
<reference evidence="6" key="1">
    <citation type="journal article" date="2016" name="Proc. Natl. Acad. Sci. U.S.A.">
        <title>Lipid metabolic changes in an early divergent fungus govern the establishment of a mutualistic symbiosis with endobacteria.</title>
        <authorList>
            <person name="Lastovetsky O.A."/>
            <person name="Gaspar M.L."/>
            <person name="Mondo S.J."/>
            <person name="LaButti K.M."/>
            <person name="Sandor L."/>
            <person name="Grigoriev I.V."/>
            <person name="Henry S.A."/>
            <person name="Pawlowska T.E."/>
        </authorList>
    </citation>
    <scope>NUCLEOTIDE SEQUENCE [LARGE SCALE GENOMIC DNA]</scope>
    <source>
        <strain evidence="6">ATCC 52814</strain>
    </source>
</reference>
<dbReference type="VEuPathDB" id="FungiDB:BCV72DRAFT_205847"/>
<feature type="binding site" evidence="4">
    <location>
        <position position="139"/>
    </location>
    <ligand>
        <name>substrate</name>
    </ligand>
</feature>
<evidence type="ECO:0000256" key="2">
    <source>
        <dbReference type="ARBA" id="ARBA00022694"/>
    </source>
</evidence>
<gene>
    <name evidence="6" type="ORF">BCV72DRAFT_205847</name>
</gene>
<dbReference type="EMBL" id="KV921907">
    <property type="protein sequence ID" value="ORE07279.1"/>
    <property type="molecule type" value="Genomic_DNA"/>
</dbReference>